<sequence>MDIDFDEYSRSDENLTTRKNQLSEEDIINETIESHQSNIKCTMEFPSDTGLLLAVHGPAQNFYETGKFTCPPDVPTFHMRKICDYFLIPFNPETVVQDSFNLRDLLHEFADNGAKNKFNVFVQNDIYPVLITATNITILPRSNVAIIRN</sequence>
<evidence type="ECO:0000313" key="5">
    <source>
        <dbReference type="Proteomes" id="UP000078046"/>
    </source>
</evidence>
<gene>
    <name evidence="4" type="ORF">A3Q56_00141</name>
</gene>
<evidence type="ECO:0000256" key="2">
    <source>
        <dbReference type="ARBA" id="ARBA00022490"/>
    </source>
</evidence>
<dbReference type="Pfam" id="PF16017">
    <property type="entry name" value="BTB_3"/>
    <property type="match status" value="1"/>
</dbReference>
<comment type="caution">
    <text evidence="4">The sequence shown here is derived from an EMBL/GenBank/DDBJ whole genome shotgun (WGS) entry which is preliminary data.</text>
</comment>
<proteinExistence type="predicted"/>
<dbReference type="PANTHER" id="PTHR21637">
    <property type="entry name" value="BTB/POZ DOMAIN-CONTAINING PROTEIN 10-RELATED"/>
    <property type="match status" value="1"/>
</dbReference>
<dbReference type="PANTHER" id="PTHR21637:SF0">
    <property type="entry name" value="AT10158P"/>
    <property type="match status" value="1"/>
</dbReference>
<dbReference type="OrthoDB" id="10034757at2759"/>
<keyword evidence="2" id="KW-0963">Cytoplasm</keyword>
<organism evidence="4 5">
    <name type="scientific">Intoshia linei</name>
    <dbReference type="NCBI Taxonomy" id="1819745"/>
    <lineage>
        <taxon>Eukaryota</taxon>
        <taxon>Metazoa</taxon>
        <taxon>Spiralia</taxon>
        <taxon>Lophotrochozoa</taxon>
        <taxon>Mesozoa</taxon>
        <taxon>Orthonectida</taxon>
        <taxon>Rhopaluridae</taxon>
        <taxon>Intoshia</taxon>
    </lineage>
</organism>
<dbReference type="AlphaFoldDB" id="A0A177BCS1"/>
<accession>A0A177BCS1</accession>
<reference evidence="4 5" key="1">
    <citation type="submission" date="2016-04" db="EMBL/GenBank/DDBJ databases">
        <title>The genome of Intoshia linei affirms orthonectids as highly simplified spiralians.</title>
        <authorList>
            <person name="Mikhailov K.V."/>
            <person name="Slusarev G.S."/>
            <person name="Nikitin M.A."/>
            <person name="Logacheva M.D."/>
            <person name="Penin A."/>
            <person name="Aleoshin V."/>
            <person name="Panchin Y.V."/>
        </authorList>
    </citation>
    <scope>NUCLEOTIDE SEQUENCE [LARGE SCALE GENOMIC DNA]</scope>
    <source>
        <strain evidence="4">Intl2013</strain>
        <tissue evidence="4">Whole animal</tissue>
    </source>
</reference>
<dbReference type="Proteomes" id="UP000078046">
    <property type="component" value="Unassembled WGS sequence"/>
</dbReference>
<dbReference type="InterPro" id="IPR039886">
    <property type="entry name" value="BTBD10/KCTD20"/>
</dbReference>
<dbReference type="InterPro" id="IPR039885">
    <property type="entry name" value="BTBD10/KCTD20_BTB/POZ"/>
</dbReference>
<keyword evidence="5" id="KW-1185">Reference proteome</keyword>
<protein>
    <recommendedName>
        <fullName evidence="3">BTBD10/KCTD20 BTB/POZ domain-containing protein</fullName>
    </recommendedName>
</protein>
<dbReference type="EMBL" id="LWCA01000005">
    <property type="protein sequence ID" value="OAF72097.1"/>
    <property type="molecule type" value="Genomic_DNA"/>
</dbReference>
<name>A0A177BCS1_9BILA</name>
<feature type="domain" description="BTBD10/KCTD20 BTB/POZ" evidence="3">
    <location>
        <begin position="58"/>
        <end position="105"/>
    </location>
</feature>
<dbReference type="GO" id="GO:0042327">
    <property type="term" value="P:positive regulation of phosphorylation"/>
    <property type="evidence" value="ECO:0007669"/>
    <property type="project" value="TreeGrafter"/>
</dbReference>
<evidence type="ECO:0000313" key="4">
    <source>
        <dbReference type="EMBL" id="OAF72097.1"/>
    </source>
</evidence>
<evidence type="ECO:0000256" key="1">
    <source>
        <dbReference type="ARBA" id="ARBA00004496"/>
    </source>
</evidence>
<dbReference type="GO" id="GO:0005737">
    <property type="term" value="C:cytoplasm"/>
    <property type="evidence" value="ECO:0007669"/>
    <property type="project" value="UniProtKB-SubCell"/>
</dbReference>
<evidence type="ECO:0000259" key="3">
    <source>
        <dbReference type="Pfam" id="PF16017"/>
    </source>
</evidence>
<comment type="subcellular location">
    <subcellularLocation>
        <location evidence="1">Cytoplasm</location>
    </subcellularLocation>
</comment>